<dbReference type="Pfam" id="PF02567">
    <property type="entry name" value="PhzC-PhzF"/>
    <property type="match status" value="1"/>
</dbReference>
<evidence type="ECO:0000256" key="1">
    <source>
        <dbReference type="ARBA" id="ARBA00008270"/>
    </source>
</evidence>
<accession>A0A0W0SU57</accession>
<dbReference type="NCBIfam" id="TIGR00654">
    <property type="entry name" value="PhzF_family"/>
    <property type="match status" value="1"/>
</dbReference>
<dbReference type="GO" id="GO:0016853">
    <property type="term" value="F:isomerase activity"/>
    <property type="evidence" value="ECO:0007669"/>
    <property type="project" value="UniProtKB-KW"/>
</dbReference>
<sequence>MADQMSSIVNRNSGKFIRTLAYPIRDRYSSRIISYLIRYTVHSIEIFQIDAFTDKIFHGNPAAVCLLNEWLNDELMQAIAVENNLSETAFIIEDKRGFHIRWFTPRGEISLCGHATLAAGFVLHELQKCEGDAVDFSSKSGPLAVRKKGARYTLDFPRLSYQLSKSPETIALLIDQSCVEIYESELDYMVLLADEHKVFQAQVDVRTLAKLPKRGLILTANSSEADFYSRCFYPKHNIPEDPVTGSAHCVLAPFWADKLNKNTLRAIQGSFRKGEVHCEVLDERVYLSGHCKWYLKGHLVI</sequence>
<reference evidence="4 5" key="1">
    <citation type="submission" date="2015-11" db="EMBL/GenBank/DDBJ databases">
        <title>Genomic analysis of 38 Legionella species identifies large and diverse effector repertoires.</title>
        <authorList>
            <person name="Burstein D."/>
            <person name="Amaro F."/>
            <person name="Zusman T."/>
            <person name="Lifshitz Z."/>
            <person name="Cohen O."/>
            <person name="Gilbert J.A."/>
            <person name="Pupko T."/>
            <person name="Shuman H.A."/>
            <person name="Segal G."/>
        </authorList>
    </citation>
    <scope>NUCLEOTIDE SEQUENCE [LARGE SCALE GENOMIC DNA]</scope>
    <source>
        <strain evidence="4 5">ATCC 43878</strain>
    </source>
</reference>
<evidence type="ECO:0000256" key="3">
    <source>
        <dbReference type="PIRSR" id="PIRSR016184-1"/>
    </source>
</evidence>
<evidence type="ECO:0000313" key="5">
    <source>
        <dbReference type="Proteomes" id="UP000054742"/>
    </source>
</evidence>
<dbReference type="EMBL" id="LNXV01000004">
    <property type="protein sequence ID" value="KTC86749.1"/>
    <property type="molecule type" value="Genomic_DNA"/>
</dbReference>
<evidence type="ECO:0000256" key="2">
    <source>
        <dbReference type="ARBA" id="ARBA00023235"/>
    </source>
</evidence>
<dbReference type="STRING" id="29422.Lbru_0690"/>
<gene>
    <name evidence="4" type="ORF">Lbru_0690</name>
</gene>
<keyword evidence="5" id="KW-1185">Reference proteome</keyword>
<dbReference type="PATRIC" id="fig|29422.6.peg.721"/>
<dbReference type="GO" id="GO:0005737">
    <property type="term" value="C:cytoplasm"/>
    <property type="evidence" value="ECO:0007669"/>
    <property type="project" value="TreeGrafter"/>
</dbReference>
<comment type="caution">
    <text evidence="4">The sequence shown here is derived from an EMBL/GenBank/DDBJ whole genome shotgun (WGS) entry which is preliminary data.</text>
</comment>
<organism evidence="4 5">
    <name type="scientific">Legionella brunensis</name>
    <dbReference type="NCBI Taxonomy" id="29422"/>
    <lineage>
        <taxon>Bacteria</taxon>
        <taxon>Pseudomonadati</taxon>
        <taxon>Pseudomonadota</taxon>
        <taxon>Gammaproteobacteria</taxon>
        <taxon>Legionellales</taxon>
        <taxon>Legionellaceae</taxon>
        <taxon>Legionella</taxon>
    </lineage>
</organism>
<dbReference type="PANTHER" id="PTHR13774">
    <property type="entry name" value="PHENAZINE BIOSYNTHESIS PROTEIN"/>
    <property type="match status" value="1"/>
</dbReference>
<dbReference type="PIRSF" id="PIRSF016184">
    <property type="entry name" value="PhzC_PhzF"/>
    <property type="match status" value="1"/>
</dbReference>
<dbReference type="Gene3D" id="3.10.310.10">
    <property type="entry name" value="Diaminopimelate Epimerase, Chain A, domain 1"/>
    <property type="match status" value="2"/>
</dbReference>
<keyword evidence="2" id="KW-0413">Isomerase</keyword>
<evidence type="ECO:0000313" key="4">
    <source>
        <dbReference type="EMBL" id="KTC86749.1"/>
    </source>
</evidence>
<dbReference type="SUPFAM" id="SSF54506">
    <property type="entry name" value="Diaminopimelate epimerase-like"/>
    <property type="match status" value="1"/>
</dbReference>
<comment type="similarity">
    <text evidence="1">Belongs to the PhzF family.</text>
</comment>
<dbReference type="InterPro" id="IPR003719">
    <property type="entry name" value="Phenazine_PhzF-like"/>
</dbReference>
<protein>
    <submittedName>
        <fullName evidence="4">Phenazine biosynthesis PhzF</fullName>
    </submittedName>
</protein>
<dbReference type="Proteomes" id="UP000054742">
    <property type="component" value="Unassembled WGS sequence"/>
</dbReference>
<proteinExistence type="inferred from homology"/>
<dbReference type="AlphaFoldDB" id="A0A0W0SU57"/>
<name>A0A0W0SU57_9GAMM</name>
<feature type="active site" evidence="3">
    <location>
        <position position="87"/>
    </location>
</feature>
<dbReference type="PANTHER" id="PTHR13774:SF17">
    <property type="entry name" value="PHENAZINE BIOSYNTHESIS-LIKE DOMAIN-CONTAINING PROTEIN"/>
    <property type="match status" value="1"/>
</dbReference>